<dbReference type="SUPFAM" id="SSF54862">
    <property type="entry name" value="4Fe-4S ferredoxins"/>
    <property type="match status" value="1"/>
</dbReference>
<dbReference type="Pfam" id="PF13370">
    <property type="entry name" value="Fer4_13"/>
    <property type="match status" value="1"/>
</dbReference>
<dbReference type="PROSITE" id="PS51379">
    <property type="entry name" value="4FE4S_FER_2"/>
    <property type="match status" value="1"/>
</dbReference>
<evidence type="ECO:0000256" key="7">
    <source>
        <dbReference type="ARBA" id="ARBA00023291"/>
    </source>
</evidence>
<evidence type="ECO:0000256" key="2">
    <source>
        <dbReference type="ARBA" id="ARBA00022448"/>
    </source>
</evidence>
<dbReference type="Proteomes" id="UP000679690">
    <property type="component" value="Unassembled WGS sequence"/>
</dbReference>
<proteinExistence type="predicted"/>
<evidence type="ECO:0000313" key="11">
    <source>
        <dbReference type="Proteomes" id="UP000679690"/>
    </source>
</evidence>
<feature type="domain" description="4Fe-4S ferredoxin-type" evidence="9">
    <location>
        <begin position="6"/>
        <end position="34"/>
    </location>
</feature>
<gene>
    <name evidence="10" type="ORF">J5X75_28000</name>
</gene>
<comment type="caution">
    <text evidence="10">The sequence shown here is derived from an EMBL/GenBank/DDBJ whole genome shotgun (WGS) entry which is preliminary data.</text>
</comment>
<dbReference type="PANTHER" id="PTHR36923">
    <property type="entry name" value="FERREDOXIN"/>
    <property type="match status" value="1"/>
</dbReference>
<dbReference type="InterPro" id="IPR051269">
    <property type="entry name" value="Fe-S_cluster_ET"/>
</dbReference>
<evidence type="ECO:0000259" key="9">
    <source>
        <dbReference type="PROSITE" id="PS51379"/>
    </source>
</evidence>
<dbReference type="Gene3D" id="3.30.70.20">
    <property type="match status" value="1"/>
</dbReference>
<dbReference type="RefSeq" id="WP_208470499.1">
    <property type="nucleotide sequence ID" value="NZ_JAGFNS010000020.1"/>
</dbReference>
<dbReference type="InterPro" id="IPR001080">
    <property type="entry name" value="3Fe4S_ferredoxin"/>
</dbReference>
<comment type="cofactor">
    <cofactor evidence="1">
        <name>[3Fe-4S] cluster</name>
        <dbReference type="ChEBI" id="CHEBI:21137"/>
    </cofactor>
</comment>
<keyword evidence="3 8" id="KW-0479">Metal-binding</keyword>
<comment type="function">
    <text evidence="8">Ferredoxins are iron-sulfur proteins that transfer electrons in a wide variety of metabolic reactions.</text>
</comment>
<dbReference type="PANTHER" id="PTHR36923:SF3">
    <property type="entry name" value="FERREDOXIN"/>
    <property type="match status" value="1"/>
</dbReference>
<name>A0ABS3URE6_9ACTN</name>
<keyword evidence="6 8" id="KW-0411">Iron-sulfur</keyword>
<accession>A0ABS3URE6</accession>
<reference evidence="10 11" key="1">
    <citation type="submission" date="2021-03" db="EMBL/GenBank/DDBJ databases">
        <title>Actinoplanes flavus sp. nov., a novel actinomycete isolated from Coconut Palm rhizosphere soil.</title>
        <authorList>
            <person name="Luo X."/>
        </authorList>
    </citation>
    <scope>NUCLEOTIDE SEQUENCE [LARGE SCALE GENOMIC DNA]</scope>
    <source>
        <strain evidence="10 11">NEAU-H7</strain>
    </source>
</reference>
<sequence>MTEQRWRIQIDKRTCIGSGLCIGISPDHFRLVDGRSEPRAESVTPDDLVLDAAEFCPVEAILVRAENTMTILAPQQ</sequence>
<keyword evidence="11" id="KW-1185">Reference proteome</keyword>
<keyword evidence="7" id="KW-0003">3Fe-4S</keyword>
<organism evidence="10 11">
    <name type="scientific">Actinoplanes flavus</name>
    <dbReference type="NCBI Taxonomy" id="2820290"/>
    <lineage>
        <taxon>Bacteria</taxon>
        <taxon>Bacillati</taxon>
        <taxon>Actinomycetota</taxon>
        <taxon>Actinomycetes</taxon>
        <taxon>Micromonosporales</taxon>
        <taxon>Micromonosporaceae</taxon>
        <taxon>Actinoplanes</taxon>
    </lineage>
</organism>
<evidence type="ECO:0000256" key="4">
    <source>
        <dbReference type="ARBA" id="ARBA00022982"/>
    </source>
</evidence>
<evidence type="ECO:0000313" key="10">
    <source>
        <dbReference type="EMBL" id="MBO3741358.1"/>
    </source>
</evidence>
<keyword evidence="4 8" id="KW-0249">Electron transport</keyword>
<evidence type="ECO:0000256" key="1">
    <source>
        <dbReference type="ARBA" id="ARBA00001927"/>
    </source>
</evidence>
<evidence type="ECO:0000256" key="5">
    <source>
        <dbReference type="ARBA" id="ARBA00023004"/>
    </source>
</evidence>
<keyword evidence="2 8" id="KW-0813">Transport</keyword>
<keyword evidence="5 8" id="KW-0408">Iron</keyword>
<dbReference type="PRINTS" id="PR00352">
    <property type="entry name" value="3FE4SFRDOXIN"/>
</dbReference>
<evidence type="ECO:0000256" key="6">
    <source>
        <dbReference type="ARBA" id="ARBA00023014"/>
    </source>
</evidence>
<dbReference type="InterPro" id="IPR017896">
    <property type="entry name" value="4Fe4S_Fe-S-bd"/>
</dbReference>
<evidence type="ECO:0000256" key="3">
    <source>
        <dbReference type="ARBA" id="ARBA00022723"/>
    </source>
</evidence>
<dbReference type="EMBL" id="JAGFNS010000020">
    <property type="protein sequence ID" value="MBO3741358.1"/>
    <property type="molecule type" value="Genomic_DNA"/>
</dbReference>
<evidence type="ECO:0000256" key="8">
    <source>
        <dbReference type="RuleBase" id="RU368020"/>
    </source>
</evidence>
<protein>
    <recommendedName>
        <fullName evidence="8">Ferredoxin</fullName>
    </recommendedName>
</protein>